<keyword evidence="2" id="KW-0670">Pyruvate</keyword>
<evidence type="ECO:0000259" key="1">
    <source>
        <dbReference type="Pfam" id="PF20169"/>
    </source>
</evidence>
<gene>
    <name evidence="2" type="ORF">SAMN05421642_12838</name>
</gene>
<dbReference type="AlphaFoldDB" id="A0A239N3A1"/>
<dbReference type="InterPro" id="IPR046667">
    <property type="entry name" value="DUF6537"/>
</dbReference>
<reference evidence="3" key="1">
    <citation type="submission" date="2017-06" db="EMBL/GenBank/DDBJ databases">
        <authorList>
            <person name="Varghese N."/>
            <person name="Submissions S."/>
        </authorList>
    </citation>
    <scope>NUCLEOTIDE SEQUENCE [LARGE SCALE GENOMIC DNA]</scope>
    <source>
        <strain evidence="3">JCM 23211</strain>
    </source>
</reference>
<organism evidence="2 3">
    <name type="scientific">Rhodococcoides kyotonense</name>
    <dbReference type="NCBI Taxonomy" id="398843"/>
    <lineage>
        <taxon>Bacteria</taxon>
        <taxon>Bacillati</taxon>
        <taxon>Actinomycetota</taxon>
        <taxon>Actinomycetes</taxon>
        <taxon>Mycobacteriales</taxon>
        <taxon>Nocardiaceae</taxon>
        <taxon>Rhodococcoides</taxon>
    </lineage>
</organism>
<dbReference type="Pfam" id="PF20169">
    <property type="entry name" value="DUF6537"/>
    <property type="match status" value="1"/>
</dbReference>
<feature type="non-terminal residue" evidence="2">
    <location>
        <position position="1"/>
    </location>
</feature>
<accession>A0A239N3A1</accession>
<dbReference type="Proteomes" id="UP000198327">
    <property type="component" value="Unassembled WGS sequence"/>
</dbReference>
<keyword evidence="3" id="KW-1185">Reference proteome</keyword>
<evidence type="ECO:0000313" key="3">
    <source>
        <dbReference type="Proteomes" id="UP000198327"/>
    </source>
</evidence>
<protein>
    <submittedName>
        <fullName evidence="2">Indolepyruvate ferredoxin oxidoreductase</fullName>
    </submittedName>
</protein>
<name>A0A239N3A1_9NOCA</name>
<dbReference type="RefSeq" id="WP_217900000.1">
    <property type="nucleotide sequence ID" value="NZ_FZOW01000028.1"/>
</dbReference>
<sequence>IERTLLAHYEATVLEMAAELTAKNYSRAVEFAEAADLVRGYEDVKLRNIVRYFGVLKRIRIEAPAIDLG</sequence>
<feature type="domain" description="DUF6537" evidence="1">
    <location>
        <begin position="2"/>
        <end position="52"/>
    </location>
</feature>
<evidence type="ECO:0000313" key="2">
    <source>
        <dbReference type="EMBL" id="SNT49431.1"/>
    </source>
</evidence>
<proteinExistence type="predicted"/>
<dbReference type="EMBL" id="FZOW01000028">
    <property type="protein sequence ID" value="SNT49431.1"/>
    <property type="molecule type" value="Genomic_DNA"/>
</dbReference>